<dbReference type="EMBL" id="JBGBPQ010000012">
    <property type="protein sequence ID" value="KAL1514659.1"/>
    <property type="molecule type" value="Genomic_DNA"/>
</dbReference>
<dbReference type="Pfam" id="PF00467">
    <property type="entry name" value="KOW"/>
    <property type="match status" value="1"/>
</dbReference>
<keyword evidence="7" id="KW-1185">Reference proteome</keyword>
<dbReference type="GO" id="GO:0042273">
    <property type="term" value="P:ribosomal large subunit biogenesis"/>
    <property type="evidence" value="ECO:0007669"/>
    <property type="project" value="TreeGrafter"/>
</dbReference>
<dbReference type="GO" id="GO:0003735">
    <property type="term" value="F:structural constituent of ribosome"/>
    <property type="evidence" value="ECO:0007669"/>
    <property type="project" value="InterPro"/>
</dbReference>
<evidence type="ECO:0000256" key="2">
    <source>
        <dbReference type="ARBA" id="ARBA00022980"/>
    </source>
</evidence>
<reference evidence="6 7" key="1">
    <citation type="journal article" date="2024" name="Science">
        <title>Giant polyketide synthase enzymes in the biosynthesis of giant marine polyether toxins.</title>
        <authorList>
            <person name="Fallon T.R."/>
            <person name="Shende V.V."/>
            <person name="Wierzbicki I.H."/>
            <person name="Pendleton A.L."/>
            <person name="Watervoot N.F."/>
            <person name="Auber R.P."/>
            <person name="Gonzalez D.J."/>
            <person name="Wisecaver J.H."/>
            <person name="Moore B.S."/>
        </authorList>
    </citation>
    <scope>NUCLEOTIDE SEQUENCE [LARGE SCALE GENOMIC DNA]</scope>
    <source>
        <strain evidence="6 7">12B1</strain>
    </source>
</reference>
<dbReference type="InterPro" id="IPR005824">
    <property type="entry name" value="KOW"/>
</dbReference>
<name>A0AB34J7U6_PRYPA</name>
<dbReference type="GO" id="GO:0006412">
    <property type="term" value="P:translation"/>
    <property type="evidence" value="ECO:0007669"/>
    <property type="project" value="InterPro"/>
</dbReference>
<dbReference type="PANTHER" id="PTHR11127:SF2">
    <property type="entry name" value="LARGE RIBOSOMAL SUBUNIT PROTEIN EL14"/>
    <property type="match status" value="1"/>
</dbReference>
<gene>
    <name evidence="6" type="ORF">AB1Y20_003749</name>
</gene>
<feature type="domain" description="KOW" evidence="4">
    <location>
        <begin position="20"/>
        <end position="49"/>
    </location>
</feature>
<dbReference type="SUPFAM" id="SSF50104">
    <property type="entry name" value="Translation proteins SH3-like domain"/>
    <property type="match status" value="1"/>
</dbReference>
<sequence>MSSTPAQTSMPLFTRFVEIGRVVLISYGPDAGKLATIVDIIDQNRVLLDGPEKLTGVHRHEINIKRIKLTDIKVPAKHNATHKALVRSWEAEDVLSKYEATDIAKKRKGRAARAKATDFERFEIMLARKERAAARKSAAA</sequence>
<dbReference type="GO" id="GO:0022625">
    <property type="term" value="C:cytosolic large ribosomal subunit"/>
    <property type="evidence" value="ECO:0007669"/>
    <property type="project" value="TreeGrafter"/>
</dbReference>
<feature type="domain" description="Large ribosomal subunit protein eL14" evidence="5">
    <location>
        <begin position="59"/>
        <end position="131"/>
    </location>
</feature>
<dbReference type="PANTHER" id="PTHR11127">
    <property type="entry name" value="60S RIBOSOMAL PROTEIN L14"/>
    <property type="match status" value="1"/>
</dbReference>
<dbReference type="Pfam" id="PF01929">
    <property type="entry name" value="Ribosomal_L14e"/>
    <property type="match status" value="1"/>
</dbReference>
<dbReference type="GO" id="GO:0003723">
    <property type="term" value="F:RNA binding"/>
    <property type="evidence" value="ECO:0007669"/>
    <property type="project" value="InterPro"/>
</dbReference>
<evidence type="ECO:0000313" key="6">
    <source>
        <dbReference type="EMBL" id="KAL1514659.1"/>
    </source>
</evidence>
<accession>A0AB34J7U6</accession>
<dbReference type="Gene3D" id="2.30.30.30">
    <property type="match status" value="1"/>
</dbReference>
<protein>
    <recommendedName>
        <fullName evidence="8">Ribosomal protein L14e domain-containing protein</fullName>
    </recommendedName>
</protein>
<comment type="caution">
    <text evidence="6">The sequence shown here is derived from an EMBL/GenBank/DDBJ whole genome shotgun (WGS) entry which is preliminary data.</text>
</comment>
<keyword evidence="2" id="KW-0689">Ribosomal protein</keyword>
<dbReference type="InterPro" id="IPR008991">
    <property type="entry name" value="Translation_prot_SH3-like_sf"/>
</dbReference>
<dbReference type="CDD" id="cd23702">
    <property type="entry name" value="eL14"/>
    <property type="match status" value="1"/>
</dbReference>
<dbReference type="Gene3D" id="6.10.250.2270">
    <property type="match status" value="1"/>
</dbReference>
<evidence type="ECO:0000313" key="7">
    <source>
        <dbReference type="Proteomes" id="UP001515480"/>
    </source>
</evidence>
<evidence type="ECO:0008006" key="8">
    <source>
        <dbReference type="Google" id="ProtNLM"/>
    </source>
</evidence>
<evidence type="ECO:0000259" key="4">
    <source>
        <dbReference type="Pfam" id="PF00467"/>
    </source>
</evidence>
<comment type="similarity">
    <text evidence="1">Belongs to the eukaryotic ribosomal protein eL14 family.</text>
</comment>
<evidence type="ECO:0000256" key="3">
    <source>
        <dbReference type="ARBA" id="ARBA00023274"/>
    </source>
</evidence>
<dbReference type="InterPro" id="IPR002784">
    <property type="entry name" value="Ribosomal_eL14_dom"/>
</dbReference>
<proteinExistence type="inferred from homology"/>
<dbReference type="InterPro" id="IPR039660">
    <property type="entry name" value="Ribosomal_eL14"/>
</dbReference>
<dbReference type="AlphaFoldDB" id="A0AB34J7U6"/>
<organism evidence="6 7">
    <name type="scientific">Prymnesium parvum</name>
    <name type="common">Toxic golden alga</name>
    <dbReference type="NCBI Taxonomy" id="97485"/>
    <lineage>
        <taxon>Eukaryota</taxon>
        <taxon>Haptista</taxon>
        <taxon>Haptophyta</taxon>
        <taxon>Prymnesiophyceae</taxon>
        <taxon>Prymnesiales</taxon>
        <taxon>Prymnesiaceae</taxon>
        <taxon>Prymnesium</taxon>
    </lineage>
</organism>
<evidence type="ECO:0000259" key="5">
    <source>
        <dbReference type="Pfam" id="PF01929"/>
    </source>
</evidence>
<keyword evidence="3" id="KW-0687">Ribonucleoprotein</keyword>
<dbReference type="Proteomes" id="UP001515480">
    <property type="component" value="Unassembled WGS sequence"/>
</dbReference>
<evidence type="ECO:0000256" key="1">
    <source>
        <dbReference type="ARBA" id="ARBA00006592"/>
    </source>
</evidence>
<dbReference type="InterPro" id="IPR014722">
    <property type="entry name" value="Rib_uL2_dom2"/>
</dbReference>